<dbReference type="InterPro" id="IPR006140">
    <property type="entry name" value="D-isomer_DH_NAD-bd"/>
</dbReference>
<dbReference type="SUPFAM" id="SSF51735">
    <property type="entry name" value="NAD(P)-binding Rossmann-fold domains"/>
    <property type="match status" value="1"/>
</dbReference>
<dbReference type="InterPro" id="IPR050223">
    <property type="entry name" value="D-isomer_2-hydroxyacid_DH"/>
</dbReference>
<dbReference type="Pfam" id="PF02826">
    <property type="entry name" value="2-Hacid_dh_C"/>
    <property type="match status" value="1"/>
</dbReference>
<dbReference type="InterPro" id="IPR036291">
    <property type="entry name" value="NAD(P)-bd_dom_sf"/>
</dbReference>
<evidence type="ECO:0000259" key="4">
    <source>
        <dbReference type="Pfam" id="PF02826"/>
    </source>
</evidence>
<sequence length="344" mass="38035">MSEKPDLLIIDSTVLDVDAPRRRALADRFNLLYYDCTTIDEFKQRMKRGGPYAQIVAIMRNGWHKAGPLANQRPFAADVVPYFPASLKLITCSGHGYDAADIEGLTTRGIWYCNTPNACTEAVAVTTVSLIIDSFRFLSFAQWCARYDWMKSRELGSKAVDPTNKSLGIVGLGDIGLAVAKKCEAAFGMKINYHGPRQKVAAEQSLKHGAIYHSTLEDMIPEIDCIVLAAPYTKETHHLLSHKQFSLAKKEGLRVVNIARGAMIDEDALIEALESGRVPGAGLDVHANEPEIDPRLKENWKVALLPHIGVCSESSWANFERVNLDNIEAFFSTGKPLTPVNYIS</sequence>
<reference evidence="5 6" key="1">
    <citation type="journal article" date="2018" name="Sci. Rep.">
        <title>Comparative genomics provides insights into the lifestyle and reveals functional heterogeneity of dark septate endophytic fungi.</title>
        <authorList>
            <person name="Knapp D.G."/>
            <person name="Nemeth J.B."/>
            <person name="Barry K."/>
            <person name="Hainaut M."/>
            <person name="Henrissat B."/>
            <person name="Johnson J."/>
            <person name="Kuo A."/>
            <person name="Lim J.H.P."/>
            <person name="Lipzen A."/>
            <person name="Nolan M."/>
            <person name="Ohm R.A."/>
            <person name="Tamas L."/>
            <person name="Grigoriev I.V."/>
            <person name="Spatafora J.W."/>
            <person name="Nagy L.G."/>
            <person name="Kovacs G.M."/>
        </authorList>
    </citation>
    <scope>NUCLEOTIDE SEQUENCE [LARGE SCALE GENOMIC DNA]</scope>
    <source>
        <strain evidence="5 6">DSE2036</strain>
    </source>
</reference>
<dbReference type="AlphaFoldDB" id="A0A2V1D9P8"/>
<protein>
    <recommendedName>
        <fullName evidence="7">Glycerate dehydrogenase</fullName>
    </recommendedName>
</protein>
<dbReference type="PANTHER" id="PTHR10996:SF281">
    <property type="entry name" value="D-ISOMER SPECIFIC 2-HYDROXYACID DEHYDROGENASE NAD-BINDING DOMAIN-CONTAINING PROTEIN-RELATED"/>
    <property type="match status" value="1"/>
</dbReference>
<dbReference type="GO" id="GO:0016618">
    <property type="term" value="F:hydroxypyruvate reductase [NAD(P)H] activity"/>
    <property type="evidence" value="ECO:0007669"/>
    <property type="project" value="TreeGrafter"/>
</dbReference>
<dbReference type="Pfam" id="PF00389">
    <property type="entry name" value="2-Hacid_dh"/>
    <property type="match status" value="1"/>
</dbReference>
<dbReference type="CDD" id="cd12168">
    <property type="entry name" value="Mand_dh_like"/>
    <property type="match status" value="1"/>
</dbReference>
<evidence type="ECO:0000313" key="5">
    <source>
        <dbReference type="EMBL" id="PVH94775.1"/>
    </source>
</evidence>
<gene>
    <name evidence="5" type="ORF">DM02DRAFT_692445</name>
</gene>
<dbReference type="PANTHER" id="PTHR10996">
    <property type="entry name" value="2-HYDROXYACID DEHYDROGENASE-RELATED"/>
    <property type="match status" value="1"/>
</dbReference>
<dbReference type="SUPFAM" id="SSF52283">
    <property type="entry name" value="Formate/glycerate dehydrogenase catalytic domain-like"/>
    <property type="match status" value="1"/>
</dbReference>
<feature type="domain" description="D-isomer specific 2-hydroxyacid dehydrogenase catalytic" evidence="3">
    <location>
        <begin position="71"/>
        <end position="341"/>
    </location>
</feature>
<evidence type="ECO:0000256" key="2">
    <source>
        <dbReference type="RuleBase" id="RU003719"/>
    </source>
</evidence>
<evidence type="ECO:0008006" key="7">
    <source>
        <dbReference type="Google" id="ProtNLM"/>
    </source>
</evidence>
<name>A0A2V1D9P8_9PLEO</name>
<organism evidence="5 6">
    <name type="scientific">Periconia macrospinosa</name>
    <dbReference type="NCBI Taxonomy" id="97972"/>
    <lineage>
        <taxon>Eukaryota</taxon>
        <taxon>Fungi</taxon>
        <taxon>Dikarya</taxon>
        <taxon>Ascomycota</taxon>
        <taxon>Pezizomycotina</taxon>
        <taxon>Dothideomycetes</taxon>
        <taxon>Pleosporomycetidae</taxon>
        <taxon>Pleosporales</taxon>
        <taxon>Massarineae</taxon>
        <taxon>Periconiaceae</taxon>
        <taxon>Periconia</taxon>
    </lineage>
</organism>
<proteinExistence type="inferred from homology"/>
<dbReference type="Proteomes" id="UP000244855">
    <property type="component" value="Unassembled WGS sequence"/>
</dbReference>
<feature type="domain" description="D-isomer specific 2-hydroxyacid dehydrogenase NAD-binding" evidence="4">
    <location>
        <begin position="137"/>
        <end position="309"/>
    </location>
</feature>
<comment type="similarity">
    <text evidence="2">Belongs to the D-isomer specific 2-hydroxyacid dehydrogenase family.</text>
</comment>
<dbReference type="OrthoDB" id="9991913at2759"/>
<evidence type="ECO:0000313" key="6">
    <source>
        <dbReference type="Proteomes" id="UP000244855"/>
    </source>
</evidence>
<evidence type="ECO:0000259" key="3">
    <source>
        <dbReference type="Pfam" id="PF00389"/>
    </source>
</evidence>
<dbReference type="GO" id="GO:0005829">
    <property type="term" value="C:cytosol"/>
    <property type="evidence" value="ECO:0007669"/>
    <property type="project" value="TreeGrafter"/>
</dbReference>
<dbReference type="GO" id="GO:0051287">
    <property type="term" value="F:NAD binding"/>
    <property type="evidence" value="ECO:0007669"/>
    <property type="project" value="InterPro"/>
</dbReference>
<keyword evidence="1 2" id="KW-0560">Oxidoreductase</keyword>
<dbReference type="STRING" id="97972.A0A2V1D9P8"/>
<dbReference type="InterPro" id="IPR006139">
    <property type="entry name" value="D-isomer_2_OHA_DH_cat_dom"/>
</dbReference>
<dbReference type="EMBL" id="KZ805521">
    <property type="protein sequence ID" value="PVH94775.1"/>
    <property type="molecule type" value="Genomic_DNA"/>
</dbReference>
<keyword evidence="6" id="KW-1185">Reference proteome</keyword>
<evidence type="ECO:0000256" key="1">
    <source>
        <dbReference type="ARBA" id="ARBA00023002"/>
    </source>
</evidence>
<dbReference type="Gene3D" id="3.40.50.720">
    <property type="entry name" value="NAD(P)-binding Rossmann-like Domain"/>
    <property type="match status" value="2"/>
</dbReference>
<accession>A0A2V1D9P8</accession>
<dbReference type="GO" id="GO:0030267">
    <property type="term" value="F:glyoxylate reductase (NADPH) activity"/>
    <property type="evidence" value="ECO:0007669"/>
    <property type="project" value="TreeGrafter"/>
</dbReference>